<dbReference type="EC" id="2.-.-.-" evidence="1"/>
<dbReference type="EMBL" id="CP137573">
    <property type="protein sequence ID" value="WOX20354.1"/>
    <property type="molecule type" value="Genomic_DNA"/>
</dbReference>
<dbReference type="CDD" id="cd16913">
    <property type="entry name" value="YkuD_like"/>
    <property type="match status" value="1"/>
</dbReference>
<accession>A0ABZ0LNG0</accession>
<organism evidence="1 2">
    <name type="scientific">Streptomyces solicathayae</name>
    <dbReference type="NCBI Taxonomy" id="3081768"/>
    <lineage>
        <taxon>Bacteria</taxon>
        <taxon>Bacillati</taxon>
        <taxon>Actinomycetota</taxon>
        <taxon>Actinomycetes</taxon>
        <taxon>Kitasatosporales</taxon>
        <taxon>Streptomycetaceae</taxon>
        <taxon>Streptomyces</taxon>
    </lineage>
</organism>
<protein>
    <submittedName>
        <fullName evidence="1">L,D-transpeptidase</fullName>
        <ecNumber evidence="1">2.-.-.-</ecNumber>
    </submittedName>
</protein>
<sequence length="83" mass="8788">MPPTSRPRFPLQLLAALIGFRVRDTAFATTVAVALEDTRSRPVLPVGLHGSGAPGPWKRGFGEPASHGCVERAVLQLLRSGTA</sequence>
<proteinExistence type="predicted"/>
<dbReference type="InterPro" id="IPR005490">
    <property type="entry name" value="LD_TPept_cat_dom"/>
</dbReference>
<evidence type="ECO:0000313" key="1">
    <source>
        <dbReference type="EMBL" id="WOX20354.1"/>
    </source>
</evidence>
<keyword evidence="2" id="KW-1185">Reference proteome</keyword>
<dbReference type="GO" id="GO:0016740">
    <property type="term" value="F:transferase activity"/>
    <property type="evidence" value="ECO:0007669"/>
    <property type="project" value="UniProtKB-KW"/>
</dbReference>
<evidence type="ECO:0000313" key="2">
    <source>
        <dbReference type="Proteomes" id="UP001301731"/>
    </source>
</evidence>
<dbReference type="RefSeq" id="WP_318100885.1">
    <property type="nucleotide sequence ID" value="NZ_CP137573.1"/>
</dbReference>
<name>A0ABZ0LNG0_9ACTN</name>
<keyword evidence="1" id="KW-0808">Transferase</keyword>
<gene>
    <name evidence="1" type="ORF">R2D22_02730</name>
</gene>
<dbReference type="Proteomes" id="UP001301731">
    <property type="component" value="Chromosome"/>
</dbReference>
<reference evidence="1 2" key="1">
    <citation type="submission" date="2023-10" db="EMBL/GenBank/DDBJ databases">
        <title>The genome sequence of Streptomyces sp. HUAS YS2.</title>
        <authorList>
            <person name="Mo P."/>
        </authorList>
    </citation>
    <scope>NUCLEOTIDE SEQUENCE [LARGE SCALE GENOMIC DNA]</scope>
    <source>
        <strain evidence="1 2">HUAS YS2</strain>
    </source>
</reference>